<dbReference type="AlphaFoldDB" id="A0ABD1EJG5"/>
<keyword evidence="2" id="KW-1185">Reference proteome</keyword>
<evidence type="ECO:0000313" key="1">
    <source>
        <dbReference type="EMBL" id="KAL1493795.1"/>
    </source>
</evidence>
<dbReference type="Proteomes" id="UP001566132">
    <property type="component" value="Unassembled WGS sequence"/>
</dbReference>
<name>A0ABD1EJG5_HYPHA</name>
<gene>
    <name evidence="1" type="ORF">ABEB36_009484</name>
</gene>
<dbReference type="EMBL" id="JBDJPC010000007">
    <property type="protein sequence ID" value="KAL1493795.1"/>
    <property type="molecule type" value="Genomic_DNA"/>
</dbReference>
<evidence type="ECO:0000313" key="2">
    <source>
        <dbReference type="Proteomes" id="UP001566132"/>
    </source>
</evidence>
<accession>A0ABD1EJG5</accession>
<proteinExistence type="predicted"/>
<comment type="caution">
    <text evidence="1">The sequence shown here is derived from an EMBL/GenBank/DDBJ whole genome shotgun (WGS) entry which is preliminary data.</text>
</comment>
<reference evidence="1 2" key="1">
    <citation type="submission" date="2024-05" db="EMBL/GenBank/DDBJ databases">
        <title>Genetic variation in Jamaican populations of the coffee berry borer (Hypothenemus hampei).</title>
        <authorList>
            <person name="Errbii M."/>
            <person name="Myrie A."/>
        </authorList>
    </citation>
    <scope>NUCLEOTIDE SEQUENCE [LARGE SCALE GENOMIC DNA]</scope>
    <source>
        <strain evidence="1">JA-Hopewell-2020-01-JO</strain>
        <tissue evidence="1">Whole body</tissue>
    </source>
</reference>
<organism evidence="1 2">
    <name type="scientific">Hypothenemus hampei</name>
    <name type="common">Coffee berry borer</name>
    <dbReference type="NCBI Taxonomy" id="57062"/>
    <lineage>
        <taxon>Eukaryota</taxon>
        <taxon>Metazoa</taxon>
        <taxon>Ecdysozoa</taxon>
        <taxon>Arthropoda</taxon>
        <taxon>Hexapoda</taxon>
        <taxon>Insecta</taxon>
        <taxon>Pterygota</taxon>
        <taxon>Neoptera</taxon>
        <taxon>Endopterygota</taxon>
        <taxon>Coleoptera</taxon>
        <taxon>Polyphaga</taxon>
        <taxon>Cucujiformia</taxon>
        <taxon>Curculionidae</taxon>
        <taxon>Scolytinae</taxon>
        <taxon>Hypothenemus</taxon>
    </lineage>
</organism>
<protein>
    <submittedName>
        <fullName evidence="1">Uncharacterized protein</fullName>
    </submittedName>
</protein>
<sequence>MVKGLSSKFQEMVISLITFFERERDNNGPFLPLTAVRDRVAVAFNLSISTIHNISSKSNKGEIIRSPLKRHKRAKPVVDIDDFDQIAIRNVIYEMCRNMEFEVIIRKLFTYCRDIKVDYMIIILRFSIDFSLN</sequence>